<keyword evidence="1" id="KW-1133">Transmembrane helix</keyword>
<feature type="transmembrane region" description="Helical" evidence="1">
    <location>
        <begin position="63"/>
        <end position="88"/>
    </location>
</feature>
<reference evidence="2 3" key="1">
    <citation type="submission" date="2018-06" db="EMBL/GenBank/DDBJ databases">
        <title>Freshwater and sediment microbial communities from various areas in North America, analyzing microbe dynamics in response to fracking.</title>
        <authorList>
            <person name="Lamendella R."/>
        </authorList>
    </citation>
    <scope>NUCLEOTIDE SEQUENCE [LARGE SCALE GENOMIC DNA]</scope>
    <source>
        <strain evidence="2 3">3b_TX</strain>
    </source>
</reference>
<comment type="caution">
    <text evidence="2">The sequence shown here is derived from an EMBL/GenBank/DDBJ whole genome shotgun (WGS) entry which is preliminary data.</text>
</comment>
<keyword evidence="1" id="KW-0472">Membrane</keyword>
<name>A0A366IN56_9MICO</name>
<protein>
    <submittedName>
        <fullName evidence="2">Uncharacterized protein</fullName>
    </submittedName>
</protein>
<keyword evidence="3" id="KW-1185">Reference proteome</keyword>
<evidence type="ECO:0000313" key="3">
    <source>
        <dbReference type="Proteomes" id="UP000253509"/>
    </source>
</evidence>
<organism evidence="2 3">
    <name type="scientific">Brevibacterium celere</name>
    <dbReference type="NCBI Taxonomy" id="225845"/>
    <lineage>
        <taxon>Bacteria</taxon>
        <taxon>Bacillati</taxon>
        <taxon>Actinomycetota</taxon>
        <taxon>Actinomycetes</taxon>
        <taxon>Micrococcales</taxon>
        <taxon>Brevibacteriaceae</taxon>
        <taxon>Brevibacterium</taxon>
    </lineage>
</organism>
<proteinExistence type="predicted"/>
<feature type="transmembrane region" description="Helical" evidence="1">
    <location>
        <begin position="36"/>
        <end position="57"/>
    </location>
</feature>
<dbReference type="EMBL" id="QNSB01000003">
    <property type="protein sequence ID" value="RBP72916.1"/>
    <property type="molecule type" value="Genomic_DNA"/>
</dbReference>
<gene>
    <name evidence="2" type="ORF">DFO65_103208</name>
</gene>
<evidence type="ECO:0000256" key="1">
    <source>
        <dbReference type="SAM" id="Phobius"/>
    </source>
</evidence>
<keyword evidence="1" id="KW-0812">Transmembrane</keyword>
<dbReference type="Proteomes" id="UP000253509">
    <property type="component" value="Unassembled WGS sequence"/>
</dbReference>
<sequence length="127" mass="12954">MLTSGYVADGVVKMLAGAALCIWLPGLEDFFLTPRWLVIAAAVLLFLSGATEISYGVRKGERSHIAVLLGFDALAVVAVIVGVVLALADSVSAGYVLFGLIGLGSLAVAIVFTTGANGPDFGEDATP</sequence>
<dbReference type="RefSeq" id="WP_113903399.1">
    <property type="nucleotide sequence ID" value="NZ_QNSB01000003.1"/>
</dbReference>
<dbReference type="AlphaFoldDB" id="A0A366IN56"/>
<accession>A0A366IN56</accession>
<evidence type="ECO:0000313" key="2">
    <source>
        <dbReference type="EMBL" id="RBP72916.1"/>
    </source>
</evidence>
<feature type="transmembrane region" description="Helical" evidence="1">
    <location>
        <begin position="6"/>
        <end position="24"/>
    </location>
</feature>
<feature type="transmembrane region" description="Helical" evidence="1">
    <location>
        <begin position="95"/>
        <end position="116"/>
    </location>
</feature>